<dbReference type="Gene3D" id="2.60.120.40">
    <property type="match status" value="1"/>
</dbReference>
<keyword evidence="2" id="KW-1185">Reference proteome</keyword>
<sequence>MINSKVNQLISDGNARKEDVLALYNKTLTSDRKVTELELKMQNNLTILMTKQNISSSKIYSLTKIDNKLEGDIVQLKEKQHLTELKMSFVESEVNRTIEIVAVTSCASNTITYNSDEIIKFSDVKLSNGIENVNNFKSYGIFTCEKQGLYLIGTYIMSKASNATFFIKKNGINVSHVQVSPVVTSAVDPYHTGTGIIAVQLNANDTINIKAGTNMNVYGYGYSCFTIIKVK</sequence>
<name>A0A6J8EUK6_MYTCO</name>
<organism evidence="1 2">
    <name type="scientific">Mytilus coruscus</name>
    <name type="common">Sea mussel</name>
    <dbReference type="NCBI Taxonomy" id="42192"/>
    <lineage>
        <taxon>Eukaryota</taxon>
        <taxon>Metazoa</taxon>
        <taxon>Spiralia</taxon>
        <taxon>Lophotrochozoa</taxon>
        <taxon>Mollusca</taxon>
        <taxon>Bivalvia</taxon>
        <taxon>Autobranchia</taxon>
        <taxon>Pteriomorphia</taxon>
        <taxon>Mytilida</taxon>
        <taxon>Mytiloidea</taxon>
        <taxon>Mytilidae</taxon>
        <taxon>Mytilinae</taxon>
        <taxon>Mytilus</taxon>
    </lineage>
</organism>
<dbReference type="SUPFAM" id="SSF49842">
    <property type="entry name" value="TNF-like"/>
    <property type="match status" value="1"/>
</dbReference>
<dbReference type="OrthoDB" id="6136069at2759"/>
<gene>
    <name evidence="1" type="ORF">MCOR_54882</name>
</gene>
<dbReference type="InterPro" id="IPR008983">
    <property type="entry name" value="Tumour_necrosis_fac-like_dom"/>
</dbReference>
<protein>
    <submittedName>
        <fullName evidence="1">Uncharacterized protein</fullName>
    </submittedName>
</protein>
<dbReference type="AlphaFoldDB" id="A0A6J8EUK6"/>
<evidence type="ECO:0000313" key="1">
    <source>
        <dbReference type="EMBL" id="CAC5422861.1"/>
    </source>
</evidence>
<proteinExistence type="predicted"/>
<dbReference type="EMBL" id="CACVKT020009701">
    <property type="protein sequence ID" value="CAC5422861.1"/>
    <property type="molecule type" value="Genomic_DNA"/>
</dbReference>
<evidence type="ECO:0000313" key="2">
    <source>
        <dbReference type="Proteomes" id="UP000507470"/>
    </source>
</evidence>
<reference evidence="1 2" key="1">
    <citation type="submission" date="2020-06" db="EMBL/GenBank/DDBJ databases">
        <authorList>
            <person name="Li R."/>
            <person name="Bekaert M."/>
        </authorList>
    </citation>
    <scope>NUCLEOTIDE SEQUENCE [LARGE SCALE GENOMIC DNA]</scope>
    <source>
        <strain evidence="2">wild</strain>
    </source>
</reference>
<dbReference type="Proteomes" id="UP000507470">
    <property type="component" value="Unassembled WGS sequence"/>
</dbReference>
<accession>A0A6J8EUK6</accession>